<accession>A0A812U6C8</accession>
<comment type="caution">
    <text evidence="1">The sequence shown here is derived from an EMBL/GenBank/DDBJ whole genome shotgun (WGS) entry which is preliminary data.</text>
</comment>
<keyword evidence="2" id="KW-1185">Reference proteome</keyword>
<evidence type="ECO:0000313" key="1">
    <source>
        <dbReference type="EMBL" id="CAE7554053.1"/>
    </source>
</evidence>
<name>A0A812U6C8_SYMPI</name>
<protein>
    <submittedName>
        <fullName evidence="1">Uncharacterized protein</fullName>
    </submittedName>
</protein>
<reference evidence="1" key="1">
    <citation type="submission" date="2021-02" db="EMBL/GenBank/DDBJ databases">
        <authorList>
            <person name="Dougan E. K."/>
            <person name="Rhodes N."/>
            <person name="Thang M."/>
            <person name="Chan C."/>
        </authorList>
    </citation>
    <scope>NUCLEOTIDE SEQUENCE</scope>
</reference>
<sequence length="234" mass="26973">MREVYIMRPDISPMLGWETGRDSEPAFMDMNLHAVRDEKTAPQVVLYQFDSADPMNPLGLLIAYAESAVKPVVSDFDTFTVGSRGFSYSGFPEKQIELIHWSLKHTQRLLATPDHKGWTSRWLEVLKQEANQGFHPSVPKYGFGDDVSCSLVEDVVYETEACGAVRHGAECFNFYFPQELDQEFLIVWDGFQDPPWRSVSELELRDFLKKRVDDGGSETILRGNLWRERQFSYF</sequence>
<dbReference type="EMBL" id="CAJNIZ010034614">
    <property type="protein sequence ID" value="CAE7554053.1"/>
    <property type="molecule type" value="Genomic_DNA"/>
</dbReference>
<proteinExistence type="predicted"/>
<gene>
    <name evidence="1" type="ORF">SPIL2461_LOCUS14733</name>
</gene>
<evidence type="ECO:0000313" key="2">
    <source>
        <dbReference type="Proteomes" id="UP000649617"/>
    </source>
</evidence>
<dbReference type="Proteomes" id="UP000649617">
    <property type="component" value="Unassembled WGS sequence"/>
</dbReference>
<dbReference type="OrthoDB" id="10264606at2759"/>
<organism evidence="1 2">
    <name type="scientific">Symbiodinium pilosum</name>
    <name type="common">Dinoflagellate</name>
    <dbReference type="NCBI Taxonomy" id="2952"/>
    <lineage>
        <taxon>Eukaryota</taxon>
        <taxon>Sar</taxon>
        <taxon>Alveolata</taxon>
        <taxon>Dinophyceae</taxon>
        <taxon>Suessiales</taxon>
        <taxon>Symbiodiniaceae</taxon>
        <taxon>Symbiodinium</taxon>
    </lineage>
</organism>
<dbReference type="AlphaFoldDB" id="A0A812U6C8"/>